<comment type="subcellular location">
    <subcellularLocation>
        <location evidence="1">Membrane</location>
        <topology evidence="1">Single-pass membrane protein</topology>
    </subcellularLocation>
</comment>
<feature type="compositionally biased region" description="Gly residues" evidence="6">
    <location>
        <begin position="72"/>
        <end position="88"/>
    </location>
</feature>
<dbReference type="InterPro" id="IPR024491">
    <property type="entry name" value="Se_SelK/SelG"/>
</dbReference>
<name>A0A9D4GPL6_DREPO</name>
<dbReference type="GO" id="GO:0005789">
    <property type="term" value="C:endoplasmic reticulum membrane"/>
    <property type="evidence" value="ECO:0007669"/>
    <property type="project" value="TreeGrafter"/>
</dbReference>
<evidence type="ECO:0000256" key="1">
    <source>
        <dbReference type="ARBA" id="ARBA00004167"/>
    </source>
</evidence>
<evidence type="ECO:0000256" key="4">
    <source>
        <dbReference type="ARBA" id="ARBA00022989"/>
    </source>
</evidence>
<keyword evidence="9" id="KW-1185">Reference proteome</keyword>
<feature type="transmembrane region" description="Helical" evidence="7">
    <location>
        <begin position="15"/>
        <end position="36"/>
    </location>
</feature>
<protein>
    <recommendedName>
        <fullName evidence="10">Selenoprotein K</fullName>
    </recommendedName>
</protein>
<reference evidence="8" key="1">
    <citation type="journal article" date="2019" name="bioRxiv">
        <title>The Genome of the Zebra Mussel, Dreissena polymorpha: A Resource for Invasive Species Research.</title>
        <authorList>
            <person name="McCartney M.A."/>
            <person name="Auch B."/>
            <person name="Kono T."/>
            <person name="Mallez S."/>
            <person name="Zhang Y."/>
            <person name="Obille A."/>
            <person name="Becker A."/>
            <person name="Abrahante J.E."/>
            <person name="Garbe J."/>
            <person name="Badalamenti J.P."/>
            <person name="Herman A."/>
            <person name="Mangelson H."/>
            <person name="Liachko I."/>
            <person name="Sullivan S."/>
            <person name="Sone E.D."/>
            <person name="Koren S."/>
            <person name="Silverstein K.A.T."/>
            <person name="Beckman K.B."/>
            <person name="Gohl D.M."/>
        </authorList>
    </citation>
    <scope>NUCLEOTIDE SEQUENCE</scope>
    <source>
        <strain evidence="8">Duluth1</strain>
        <tissue evidence="8">Whole animal</tissue>
    </source>
</reference>
<dbReference type="Proteomes" id="UP000828390">
    <property type="component" value="Unassembled WGS sequence"/>
</dbReference>
<keyword evidence="3" id="KW-0712">Selenocysteine</keyword>
<dbReference type="GO" id="GO:0005794">
    <property type="term" value="C:Golgi apparatus"/>
    <property type="evidence" value="ECO:0007669"/>
    <property type="project" value="TreeGrafter"/>
</dbReference>
<proteinExistence type="predicted"/>
<keyword evidence="5 7" id="KW-0472">Membrane</keyword>
<accession>A0A9D4GPL6</accession>
<dbReference type="GO" id="GO:0006816">
    <property type="term" value="P:calcium ion transport"/>
    <property type="evidence" value="ECO:0007669"/>
    <property type="project" value="TreeGrafter"/>
</dbReference>
<dbReference type="PANTHER" id="PTHR16875:SF0">
    <property type="entry name" value="SELENOPROTEIN K"/>
    <property type="match status" value="1"/>
</dbReference>
<evidence type="ECO:0000313" key="9">
    <source>
        <dbReference type="Proteomes" id="UP000828390"/>
    </source>
</evidence>
<gene>
    <name evidence="8" type="ORF">DPMN_122406</name>
</gene>
<feature type="region of interest" description="Disordered" evidence="6">
    <location>
        <begin position="44"/>
        <end position="88"/>
    </location>
</feature>
<comment type="caution">
    <text evidence="8">The sequence shown here is derived from an EMBL/GenBank/DDBJ whole genome shotgun (WGS) entry which is preliminary data.</text>
</comment>
<evidence type="ECO:0000256" key="5">
    <source>
        <dbReference type="ARBA" id="ARBA00023136"/>
    </source>
</evidence>
<dbReference type="Pfam" id="PF10961">
    <property type="entry name" value="SelK_SelG"/>
    <property type="match status" value="1"/>
</dbReference>
<evidence type="ECO:0000256" key="3">
    <source>
        <dbReference type="ARBA" id="ARBA00022933"/>
    </source>
</evidence>
<feature type="compositionally biased region" description="Polar residues" evidence="6">
    <location>
        <begin position="44"/>
        <end position="53"/>
    </location>
</feature>
<dbReference type="AlphaFoldDB" id="A0A9D4GPL6"/>
<reference evidence="8" key="2">
    <citation type="submission" date="2020-11" db="EMBL/GenBank/DDBJ databases">
        <authorList>
            <person name="McCartney M.A."/>
            <person name="Auch B."/>
            <person name="Kono T."/>
            <person name="Mallez S."/>
            <person name="Becker A."/>
            <person name="Gohl D.M."/>
            <person name="Silverstein K.A.T."/>
            <person name="Koren S."/>
            <person name="Bechman K.B."/>
            <person name="Herman A."/>
            <person name="Abrahante J.E."/>
            <person name="Garbe J."/>
        </authorList>
    </citation>
    <scope>NUCLEOTIDE SEQUENCE</scope>
    <source>
        <strain evidence="8">Duluth1</strain>
        <tissue evidence="8">Whole animal</tissue>
    </source>
</reference>
<evidence type="ECO:0000313" key="8">
    <source>
        <dbReference type="EMBL" id="KAH3820658.1"/>
    </source>
</evidence>
<dbReference type="GO" id="GO:0032469">
    <property type="term" value="P:endoplasmic reticulum calcium ion homeostasis"/>
    <property type="evidence" value="ECO:0007669"/>
    <property type="project" value="TreeGrafter"/>
</dbReference>
<keyword evidence="4 7" id="KW-1133">Transmembrane helix</keyword>
<evidence type="ECO:0000256" key="2">
    <source>
        <dbReference type="ARBA" id="ARBA00022692"/>
    </source>
</evidence>
<evidence type="ECO:0000256" key="6">
    <source>
        <dbReference type="SAM" id="MobiDB-lite"/>
    </source>
</evidence>
<organism evidence="8 9">
    <name type="scientific">Dreissena polymorpha</name>
    <name type="common">Zebra mussel</name>
    <name type="synonym">Mytilus polymorpha</name>
    <dbReference type="NCBI Taxonomy" id="45954"/>
    <lineage>
        <taxon>Eukaryota</taxon>
        <taxon>Metazoa</taxon>
        <taxon>Spiralia</taxon>
        <taxon>Lophotrochozoa</taxon>
        <taxon>Mollusca</taxon>
        <taxon>Bivalvia</taxon>
        <taxon>Autobranchia</taxon>
        <taxon>Heteroconchia</taxon>
        <taxon>Euheterodonta</taxon>
        <taxon>Imparidentia</taxon>
        <taxon>Neoheterodontei</taxon>
        <taxon>Myida</taxon>
        <taxon>Dreissenoidea</taxon>
        <taxon>Dreissenidae</taxon>
        <taxon>Dreissena</taxon>
    </lineage>
</organism>
<evidence type="ECO:0000256" key="7">
    <source>
        <dbReference type="SAM" id="Phobius"/>
    </source>
</evidence>
<keyword evidence="2 7" id="KW-0812">Transmembrane</keyword>
<dbReference type="EMBL" id="JAIWYP010000005">
    <property type="protein sequence ID" value="KAH3820658.1"/>
    <property type="molecule type" value="Genomic_DNA"/>
</dbReference>
<evidence type="ECO:0008006" key="10">
    <source>
        <dbReference type="Google" id="ProtNLM"/>
    </source>
</evidence>
<dbReference type="PANTHER" id="PTHR16875">
    <property type="entry name" value="SELENOPROTEIN K"/>
    <property type="match status" value="1"/>
</dbReference>
<sequence length="88" mass="9476">MVYISSGQIEQSQSVWRLSLISEFFWGIINFVVLFFQTMVSPSKTKYGNSYSTDYKAGNDGGGGRPQRRMGGFRGGQGGPASPPMGGG</sequence>
<dbReference type="OrthoDB" id="167295at2759"/>